<evidence type="ECO:0000313" key="15">
    <source>
        <dbReference type="Proteomes" id="UP000177103"/>
    </source>
</evidence>
<dbReference type="HAMAP" id="MF_01576">
    <property type="entry name" value="THF_DHG_CYH"/>
    <property type="match status" value="1"/>
</dbReference>
<organism evidence="14 15">
    <name type="scientific">Candidatus Woykebacteria bacterium RBG_13_40_7b</name>
    <dbReference type="NCBI Taxonomy" id="1802594"/>
    <lineage>
        <taxon>Bacteria</taxon>
        <taxon>Candidatus Woykeibacteriota</taxon>
    </lineage>
</organism>
<gene>
    <name evidence="11" type="primary">folD</name>
    <name evidence="14" type="ORF">A2Y57_00120</name>
</gene>
<evidence type="ECO:0000259" key="12">
    <source>
        <dbReference type="Pfam" id="PF00763"/>
    </source>
</evidence>
<dbReference type="GO" id="GO:0005829">
    <property type="term" value="C:cytosol"/>
    <property type="evidence" value="ECO:0007669"/>
    <property type="project" value="TreeGrafter"/>
</dbReference>
<dbReference type="GO" id="GO:0004488">
    <property type="term" value="F:methylenetetrahydrofolate dehydrogenase (NADP+) activity"/>
    <property type="evidence" value="ECO:0007669"/>
    <property type="project" value="UniProtKB-UniRule"/>
</dbReference>
<evidence type="ECO:0000256" key="10">
    <source>
        <dbReference type="ARBA" id="ARBA00023268"/>
    </source>
</evidence>
<evidence type="ECO:0000256" key="6">
    <source>
        <dbReference type="ARBA" id="ARBA00022857"/>
    </source>
</evidence>
<name>A0A1G1W6U6_9BACT</name>
<dbReference type="FunFam" id="3.40.50.10860:FF:000005">
    <property type="entry name" value="C-1-tetrahydrofolate synthase, cytoplasmic, putative"/>
    <property type="match status" value="1"/>
</dbReference>
<feature type="domain" description="Tetrahydrofolate dehydrogenase/cyclohydrolase NAD(P)-binding" evidence="13">
    <location>
        <begin position="126"/>
        <end position="263"/>
    </location>
</feature>
<protein>
    <recommendedName>
        <fullName evidence="11">Bifunctional protein FolD</fullName>
    </recommendedName>
    <domain>
        <recommendedName>
            <fullName evidence="11">Methylenetetrahydrofolate dehydrogenase</fullName>
            <ecNumber evidence="11">1.5.1.5</ecNumber>
        </recommendedName>
    </domain>
    <domain>
        <recommendedName>
            <fullName evidence="11">Methenyltetrahydrofolate cyclohydrolase</fullName>
            <ecNumber evidence="11">3.5.4.9</ecNumber>
        </recommendedName>
    </domain>
</protein>
<sequence length="268" mass="29258">MKEILDCKNHSEKILSELQRQIKKAHVTPSLAIILAGEDPASKIYVTRKKTVALEIGAKAEVFEYPSGVDQRIIEEKIKDLNKNKEIHGIMIQLPLPKNFDTKKLTQLIAKGKDVDGLRSWREGTATSDAVMEILRAAKVPLKNRIAVVVGRSRLVGKPVAYFLRKGGARVFVCHSKTPDLASKTKKADILVSAVGKPHLIRENMVKEGAVVVDVGEAKVQGKIVGDVDYEIVKNKASFVTPVPGGVGPTTVALLLQRLTEKALSGNF</sequence>
<comment type="pathway">
    <text evidence="1 11">One-carbon metabolism; tetrahydrofolate interconversion.</text>
</comment>
<evidence type="ECO:0000259" key="13">
    <source>
        <dbReference type="Pfam" id="PF02882"/>
    </source>
</evidence>
<comment type="caution">
    <text evidence="11">Lacks conserved residue(s) required for the propagation of feature annotation.</text>
</comment>
<dbReference type="GO" id="GO:0006164">
    <property type="term" value="P:purine nucleotide biosynthetic process"/>
    <property type="evidence" value="ECO:0007669"/>
    <property type="project" value="UniProtKB-KW"/>
</dbReference>
<dbReference type="Gene3D" id="3.40.50.10860">
    <property type="entry name" value="Leucine Dehydrogenase, chain A, domain 1"/>
    <property type="match status" value="1"/>
</dbReference>
<proteinExistence type="inferred from homology"/>
<feature type="binding site" evidence="11">
    <location>
        <begin position="151"/>
        <end position="153"/>
    </location>
    <ligand>
        <name>NADP(+)</name>
        <dbReference type="ChEBI" id="CHEBI:58349"/>
    </ligand>
</feature>
<keyword evidence="7 11" id="KW-0560">Oxidoreductase</keyword>
<dbReference type="GO" id="GO:0004477">
    <property type="term" value="F:methenyltetrahydrofolate cyclohydrolase activity"/>
    <property type="evidence" value="ECO:0007669"/>
    <property type="project" value="UniProtKB-UniRule"/>
</dbReference>
<evidence type="ECO:0000256" key="1">
    <source>
        <dbReference type="ARBA" id="ARBA00004777"/>
    </source>
</evidence>
<dbReference type="InterPro" id="IPR000672">
    <property type="entry name" value="THF_DH/CycHdrlase"/>
</dbReference>
<dbReference type="InterPro" id="IPR020631">
    <property type="entry name" value="THF_DH/CycHdrlase_NAD-bd_dom"/>
</dbReference>
<dbReference type="PANTHER" id="PTHR48099:SF5">
    <property type="entry name" value="C-1-TETRAHYDROFOLATE SYNTHASE, CYTOPLASMIC"/>
    <property type="match status" value="1"/>
</dbReference>
<dbReference type="SUPFAM" id="SSF53223">
    <property type="entry name" value="Aminoacid dehydrogenase-like, N-terminal domain"/>
    <property type="match status" value="1"/>
</dbReference>
<evidence type="ECO:0000256" key="7">
    <source>
        <dbReference type="ARBA" id="ARBA00023002"/>
    </source>
</evidence>
<keyword evidence="10 11" id="KW-0511">Multifunctional enzyme</keyword>
<dbReference type="InterPro" id="IPR036291">
    <property type="entry name" value="NAD(P)-bd_dom_sf"/>
</dbReference>
<keyword evidence="4 11" id="KW-0658">Purine biosynthesis</keyword>
<dbReference type="SUPFAM" id="SSF51735">
    <property type="entry name" value="NAD(P)-binding Rossmann-fold domains"/>
    <property type="match status" value="1"/>
</dbReference>
<evidence type="ECO:0000256" key="8">
    <source>
        <dbReference type="ARBA" id="ARBA00023102"/>
    </source>
</evidence>
<feature type="domain" description="Tetrahydrofolate dehydrogenase/cyclohydrolase catalytic" evidence="12">
    <location>
        <begin position="5"/>
        <end position="116"/>
    </location>
</feature>
<keyword evidence="9 11" id="KW-0486">Methionine biosynthesis</keyword>
<dbReference type="EMBL" id="MHCQ01000043">
    <property type="protein sequence ID" value="OGY23351.1"/>
    <property type="molecule type" value="Genomic_DNA"/>
</dbReference>
<keyword evidence="3 11" id="KW-0554">One-carbon metabolism</keyword>
<comment type="caution">
    <text evidence="14">The sequence shown here is derived from an EMBL/GenBank/DDBJ whole genome shotgun (WGS) entry which is preliminary data.</text>
</comment>
<dbReference type="InterPro" id="IPR046346">
    <property type="entry name" value="Aminoacid_DH-like_N_sf"/>
</dbReference>
<evidence type="ECO:0000256" key="2">
    <source>
        <dbReference type="ARBA" id="ARBA00011738"/>
    </source>
</evidence>
<evidence type="ECO:0000256" key="4">
    <source>
        <dbReference type="ARBA" id="ARBA00022755"/>
    </source>
</evidence>
<dbReference type="Gene3D" id="3.40.50.720">
    <property type="entry name" value="NAD(P)-binding Rossmann-like Domain"/>
    <property type="match status" value="1"/>
</dbReference>
<comment type="catalytic activity">
    <reaction evidence="11">
        <text>(6R)-5,10-methylene-5,6,7,8-tetrahydrofolate + NADP(+) = (6R)-5,10-methenyltetrahydrofolate + NADPH</text>
        <dbReference type="Rhea" id="RHEA:22812"/>
        <dbReference type="ChEBI" id="CHEBI:15636"/>
        <dbReference type="ChEBI" id="CHEBI:57455"/>
        <dbReference type="ChEBI" id="CHEBI:57783"/>
        <dbReference type="ChEBI" id="CHEBI:58349"/>
        <dbReference type="EC" id="1.5.1.5"/>
    </reaction>
</comment>
<evidence type="ECO:0000256" key="9">
    <source>
        <dbReference type="ARBA" id="ARBA00023167"/>
    </source>
</evidence>
<dbReference type="GO" id="GO:0009086">
    <property type="term" value="P:methionine biosynthetic process"/>
    <property type="evidence" value="ECO:0007669"/>
    <property type="project" value="UniProtKB-KW"/>
</dbReference>
<dbReference type="CDD" id="cd01080">
    <property type="entry name" value="NAD_bind_m-THF_DH_Cyclohyd"/>
    <property type="match status" value="1"/>
</dbReference>
<dbReference type="Pfam" id="PF00763">
    <property type="entry name" value="THF_DHG_CYH"/>
    <property type="match status" value="1"/>
</dbReference>
<dbReference type="GO" id="GO:0035999">
    <property type="term" value="P:tetrahydrofolate interconversion"/>
    <property type="evidence" value="ECO:0007669"/>
    <property type="project" value="UniProtKB-UniRule"/>
</dbReference>
<dbReference type="PANTHER" id="PTHR48099">
    <property type="entry name" value="C-1-TETRAHYDROFOLATE SYNTHASE, CYTOPLASMIC-RELATED"/>
    <property type="match status" value="1"/>
</dbReference>
<dbReference type="PRINTS" id="PR00085">
    <property type="entry name" value="THFDHDRGNASE"/>
</dbReference>
<evidence type="ECO:0000313" key="14">
    <source>
        <dbReference type="EMBL" id="OGY23351.1"/>
    </source>
</evidence>
<dbReference type="EC" id="3.5.4.9" evidence="11"/>
<accession>A0A1G1W6U6</accession>
<dbReference type="InterPro" id="IPR020630">
    <property type="entry name" value="THF_DH/CycHdrlase_cat_dom"/>
</dbReference>
<keyword evidence="6 11" id="KW-0521">NADP</keyword>
<comment type="function">
    <text evidence="11">Catalyzes the oxidation of 5,10-methylenetetrahydrofolate to 5,10-methenyltetrahydrofolate and then the hydrolysis of 5,10-methenyltetrahydrofolate to 10-formyltetrahydrofolate.</text>
</comment>
<evidence type="ECO:0000256" key="3">
    <source>
        <dbReference type="ARBA" id="ARBA00022563"/>
    </source>
</evidence>
<keyword evidence="8 11" id="KW-0368">Histidine biosynthesis</keyword>
<evidence type="ECO:0000256" key="11">
    <source>
        <dbReference type="HAMAP-Rule" id="MF_01576"/>
    </source>
</evidence>
<comment type="subunit">
    <text evidence="2 11">Homodimer.</text>
</comment>
<comment type="similarity">
    <text evidence="11">Belongs to the tetrahydrofolate dehydrogenase/cyclohydrolase family.</text>
</comment>
<dbReference type="GO" id="GO:0000105">
    <property type="term" value="P:L-histidine biosynthetic process"/>
    <property type="evidence" value="ECO:0007669"/>
    <property type="project" value="UniProtKB-KW"/>
</dbReference>
<dbReference type="UniPathway" id="UPA00193"/>
<keyword evidence="5 11" id="KW-0378">Hydrolase</keyword>
<dbReference type="EC" id="1.5.1.5" evidence="11"/>
<dbReference type="Pfam" id="PF02882">
    <property type="entry name" value="THF_DHG_CYH_C"/>
    <property type="match status" value="1"/>
</dbReference>
<evidence type="ECO:0000256" key="5">
    <source>
        <dbReference type="ARBA" id="ARBA00022801"/>
    </source>
</evidence>
<dbReference type="AlphaFoldDB" id="A0A1G1W6U6"/>
<keyword evidence="11" id="KW-0028">Amino-acid biosynthesis</keyword>
<dbReference type="Proteomes" id="UP000177103">
    <property type="component" value="Unassembled WGS sequence"/>
</dbReference>
<reference evidence="14 15" key="1">
    <citation type="journal article" date="2016" name="Nat. Commun.">
        <title>Thousands of microbial genomes shed light on interconnected biogeochemical processes in an aquifer system.</title>
        <authorList>
            <person name="Anantharaman K."/>
            <person name="Brown C.T."/>
            <person name="Hug L.A."/>
            <person name="Sharon I."/>
            <person name="Castelle C.J."/>
            <person name="Probst A.J."/>
            <person name="Thomas B.C."/>
            <person name="Singh A."/>
            <person name="Wilkins M.J."/>
            <person name="Karaoz U."/>
            <person name="Brodie E.L."/>
            <person name="Williams K.H."/>
            <person name="Hubbard S.S."/>
            <person name="Banfield J.F."/>
        </authorList>
    </citation>
    <scope>NUCLEOTIDE SEQUENCE [LARGE SCALE GENOMIC DNA]</scope>
</reference>
<comment type="catalytic activity">
    <reaction evidence="11">
        <text>(6R)-5,10-methenyltetrahydrofolate + H2O = (6R)-10-formyltetrahydrofolate + H(+)</text>
        <dbReference type="Rhea" id="RHEA:23700"/>
        <dbReference type="ChEBI" id="CHEBI:15377"/>
        <dbReference type="ChEBI" id="CHEBI:15378"/>
        <dbReference type="ChEBI" id="CHEBI:57455"/>
        <dbReference type="ChEBI" id="CHEBI:195366"/>
        <dbReference type="EC" id="3.5.4.9"/>
    </reaction>
</comment>